<dbReference type="EMBL" id="BAAAZC010000015">
    <property type="protein sequence ID" value="GAA3972163.1"/>
    <property type="molecule type" value="Genomic_DNA"/>
</dbReference>
<accession>A0ABP7PWD0</accession>
<sequence>MTPEEYILLYEKFLSGGCTPDEEKRLMEYQDAFEMQQDVQNSKLTDSDRLLRRATYTRIDESVTPVKIRRIKPTWWWYAAAVLLLTLTLGKLLLKPEKPLQFTAIKKQNSSKPILPGKNTAILTLSNGTSIVLDDAKNGVLAKSGKTEIKKMKNGLIAYTGKDANAGAAALNTIATPRGGQYAVMLPDGTNVWLNSQSSLTYPVAFNGQERNVTLKGEAYFEVAKNKKHPFIVHTDNVKVKVLGTHFNVAAYTDDDEVKTTLLEGSVNLSKGTSSAMLVPGQQGIVTATGDNIITKTVNVNQAIAWKMGYFLFRENSIRDIMKQMARWYDVEVEYKGTPTSKTFGGTYAKDKDINELLNGLELTGLVHFKIDGRRIIVMK</sequence>
<dbReference type="InterPro" id="IPR012373">
    <property type="entry name" value="Ferrdict_sens_TM"/>
</dbReference>
<dbReference type="InterPro" id="IPR032508">
    <property type="entry name" value="FecR_C"/>
</dbReference>
<dbReference type="RefSeq" id="WP_259091535.1">
    <property type="nucleotide sequence ID" value="NZ_BAAAZC010000015.1"/>
</dbReference>
<dbReference type="Proteomes" id="UP001500742">
    <property type="component" value="Unassembled WGS sequence"/>
</dbReference>
<dbReference type="Pfam" id="PF04773">
    <property type="entry name" value="FecR"/>
    <property type="match status" value="1"/>
</dbReference>
<evidence type="ECO:0000313" key="3">
    <source>
        <dbReference type="EMBL" id="GAA3972163.1"/>
    </source>
</evidence>
<dbReference type="PIRSF" id="PIRSF018266">
    <property type="entry name" value="FecR"/>
    <property type="match status" value="1"/>
</dbReference>
<feature type="domain" description="Protein FecR C-terminal" evidence="2">
    <location>
        <begin position="310"/>
        <end position="378"/>
    </location>
</feature>
<reference evidence="4" key="1">
    <citation type="journal article" date="2019" name="Int. J. Syst. Evol. Microbiol.">
        <title>The Global Catalogue of Microorganisms (GCM) 10K type strain sequencing project: providing services to taxonomists for standard genome sequencing and annotation.</title>
        <authorList>
            <consortium name="The Broad Institute Genomics Platform"/>
            <consortium name="The Broad Institute Genome Sequencing Center for Infectious Disease"/>
            <person name="Wu L."/>
            <person name="Ma J."/>
        </authorList>
    </citation>
    <scope>NUCLEOTIDE SEQUENCE [LARGE SCALE GENOMIC DNA]</scope>
    <source>
        <strain evidence="4">JCM 16601</strain>
    </source>
</reference>
<evidence type="ECO:0000259" key="2">
    <source>
        <dbReference type="Pfam" id="PF16344"/>
    </source>
</evidence>
<evidence type="ECO:0008006" key="5">
    <source>
        <dbReference type="Google" id="ProtNLM"/>
    </source>
</evidence>
<dbReference type="PANTHER" id="PTHR30273">
    <property type="entry name" value="PERIPLASMIC SIGNAL SENSOR AND SIGMA FACTOR ACTIVATOR FECR-RELATED"/>
    <property type="match status" value="1"/>
</dbReference>
<dbReference type="Gene3D" id="2.60.120.1440">
    <property type="match status" value="1"/>
</dbReference>
<gene>
    <name evidence="3" type="ORF">GCM10022210_22310</name>
</gene>
<proteinExistence type="predicted"/>
<dbReference type="Gene3D" id="3.55.50.30">
    <property type="match status" value="1"/>
</dbReference>
<protein>
    <recommendedName>
        <fullName evidence="5">FecR family protein</fullName>
    </recommendedName>
</protein>
<name>A0ABP7PWD0_9SPHI</name>
<dbReference type="InterPro" id="IPR006860">
    <property type="entry name" value="FecR"/>
</dbReference>
<evidence type="ECO:0000259" key="1">
    <source>
        <dbReference type="Pfam" id="PF04773"/>
    </source>
</evidence>
<evidence type="ECO:0000313" key="4">
    <source>
        <dbReference type="Proteomes" id="UP001500742"/>
    </source>
</evidence>
<feature type="domain" description="FecR protein" evidence="1">
    <location>
        <begin position="173"/>
        <end position="268"/>
    </location>
</feature>
<organism evidence="3 4">
    <name type="scientific">Mucilaginibacter dorajii</name>
    <dbReference type="NCBI Taxonomy" id="692994"/>
    <lineage>
        <taxon>Bacteria</taxon>
        <taxon>Pseudomonadati</taxon>
        <taxon>Bacteroidota</taxon>
        <taxon>Sphingobacteriia</taxon>
        <taxon>Sphingobacteriales</taxon>
        <taxon>Sphingobacteriaceae</taxon>
        <taxon>Mucilaginibacter</taxon>
    </lineage>
</organism>
<dbReference type="PANTHER" id="PTHR30273:SF2">
    <property type="entry name" value="PROTEIN FECR"/>
    <property type="match status" value="1"/>
</dbReference>
<comment type="caution">
    <text evidence="3">The sequence shown here is derived from an EMBL/GenBank/DDBJ whole genome shotgun (WGS) entry which is preliminary data.</text>
</comment>
<dbReference type="Pfam" id="PF16344">
    <property type="entry name" value="FecR_C"/>
    <property type="match status" value="1"/>
</dbReference>
<keyword evidence="4" id="KW-1185">Reference proteome</keyword>